<evidence type="ECO:0000256" key="5">
    <source>
        <dbReference type="SAM" id="MobiDB-lite"/>
    </source>
</evidence>
<evidence type="ECO:0000256" key="3">
    <source>
        <dbReference type="ARBA" id="ARBA00022833"/>
    </source>
</evidence>
<keyword evidence="8" id="KW-1185">Reference proteome</keyword>
<protein>
    <recommendedName>
        <fullName evidence="6">MYND-type domain-containing protein</fullName>
    </recommendedName>
</protein>
<keyword evidence="1" id="KW-0479">Metal-binding</keyword>
<evidence type="ECO:0000313" key="8">
    <source>
        <dbReference type="Proteomes" id="UP001224775"/>
    </source>
</evidence>
<dbReference type="Gene3D" id="6.10.140.2220">
    <property type="match status" value="1"/>
</dbReference>
<reference evidence="7" key="1">
    <citation type="submission" date="2023-06" db="EMBL/GenBank/DDBJ databases">
        <title>Survivors Of The Sea: Transcriptome response of Skeletonema marinoi to long-term dormancy.</title>
        <authorList>
            <person name="Pinder M.I.M."/>
            <person name="Kourtchenko O."/>
            <person name="Robertson E.K."/>
            <person name="Larsson T."/>
            <person name="Maumus F."/>
            <person name="Osuna-Cruz C.M."/>
            <person name="Vancaester E."/>
            <person name="Stenow R."/>
            <person name="Vandepoele K."/>
            <person name="Ploug H."/>
            <person name="Bruchert V."/>
            <person name="Godhe A."/>
            <person name="Topel M."/>
        </authorList>
    </citation>
    <scope>NUCLEOTIDE SEQUENCE</scope>
    <source>
        <strain evidence="7">R05AC</strain>
    </source>
</reference>
<dbReference type="AlphaFoldDB" id="A0AAD9DH60"/>
<name>A0AAD9DH60_9STRA</name>
<dbReference type="Pfam" id="PF01753">
    <property type="entry name" value="zf-MYND"/>
    <property type="match status" value="1"/>
</dbReference>
<evidence type="ECO:0000256" key="1">
    <source>
        <dbReference type="ARBA" id="ARBA00022723"/>
    </source>
</evidence>
<dbReference type="SUPFAM" id="SSF144232">
    <property type="entry name" value="HIT/MYND zinc finger-like"/>
    <property type="match status" value="1"/>
</dbReference>
<accession>A0AAD9DH60</accession>
<proteinExistence type="predicted"/>
<dbReference type="GO" id="GO:0008270">
    <property type="term" value="F:zinc ion binding"/>
    <property type="evidence" value="ECO:0007669"/>
    <property type="project" value="UniProtKB-KW"/>
</dbReference>
<dbReference type="PROSITE" id="PS50865">
    <property type="entry name" value="ZF_MYND_2"/>
    <property type="match status" value="1"/>
</dbReference>
<evidence type="ECO:0000259" key="6">
    <source>
        <dbReference type="PROSITE" id="PS50865"/>
    </source>
</evidence>
<evidence type="ECO:0000313" key="7">
    <source>
        <dbReference type="EMBL" id="KAK1745423.1"/>
    </source>
</evidence>
<dbReference type="Proteomes" id="UP001224775">
    <property type="component" value="Unassembled WGS sequence"/>
</dbReference>
<keyword evidence="2 4" id="KW-0863">Zinc-finger</keyword>
<organism evidence="7 8">
    <name type="scientific">Skeletonema marinoi</name>
    <dbReference type="NCBI Taxonomy" id="267567"/>
    <lineage>
        <taxon>Eukaryota</taxon>
        <taxon>Sar</taxon>
        <taxon>Stramenopiles</taxon>
        <taxon>Ochrophyta</taxon>
        <taxon>Bacillariophyta</taxon>
        <taxon>Coscinodiscophyceae</taxon>
        <taxon>Thalassiosirophycidae</taxon>
        <taxon>Thalassiosirales</taxon>
        <taxon>Skeletonemataceae</taxon>
        <taxon>Skeletonema</taxon>
        <taxon>Skeletonema marinoi-dohrnii complex</taxon>
    </lineage>
</organism>
<feature type="compositionally biased region" description="Basic residues" evidence="5">
    <location>
        <begin position="1"/>
        <end position="14"/>
    </location>
</feature>
<dbReference type="EMBL" id="JATAAI010000005">
    <property type="protein sequence ID" value="KAK1745423.1"/>
    <property type="molecule type" value="Genomic_DNA"/>
</dbReference>
<keyword evidence="3" id="KW-0862">Zinc</keyword>
<evidence type="ECO:0000256" key="4">
    <source>
        <dbReference type="PROSITE-ProRule" id="PRU00134"/>
    </source>
</evidence>
<dbReference type="InterPro" id="IPR002893">
    <property type="entry name" value="Znf_MYND"/>
</dbReference>
<feature type="domain" description="MYND-type" evidence="6">
    <location>
        <begin position="226"/>
        <end position="266"/>
    </location>
</feature>
<sequence length="290" mass="32783">MPSRKKAQGKARKAAKADKAKEAASVPPKDFTEVTLDSWLTCDDESERCKHGCDLSLPKSEHDCRDFAMRYANDFLIELCRLQTGDHVLTSTSTTSNNLVGQCLQQGKSFVAAIDNMEEKYPEVFDSIIKLKWAISFYHSRGTQDVINGNMKRAHHAAICATLINVYLSIDDLTDLSTMKLYDIVQANDKMILTYFRKRTSCSCLDEKRKEYKGVKKTGKCCNDQCPLPGRVAERSSLLYCTACKLVQYCSAECQKVNWKYHKHQCTSIAKLNSLDCEYVQKIAPTDLLL</sequence>
<feature type="region of interest" description="Disordered" evidence="5">
    <location>
        <begin position="1"/>
        <end position="28"/>
    </location>
</feature>
<comment type="caution">
    <text evidence="7">The sequence shown here is derived from an EMBL/GenBank/DDBJ whole genome shotgun (WGS) entry which is preliminary data.</text>
</comment>
<gene>
    <name evidence="7" type="ORF">QTG54_003347</name>
</gene>
<evidence type="ECO:0000256" key="2">
    <source>
        <dbReference type="ARBA" id="ARBA00022771"/>
    </source>
</evidence>